<reference evidence="1 2" key="1">
    <citation type="submission" date="2014-06" db="EMBL/GenBank/DDBJ databases">
        <title>Genomes of Alteromonas australica, a world apart.</title>
        <authorList>
            <person name="Gonzaga A."/>
            <person name="Lopez-Perez M."/>
            <person name="Rodriguez-Valera F."/>
        </authorList>
    </citation>
    <scope>NUCLEOTIDE SEQUENCE [LARGE SCALE GENOMIC DNA]</scope>
    <source>
        <strain evidence="1 2">H 17</strain>
    </source>
</reference>
<dbReference type="eggNOG" id="ENOG502Z9AD">
    <property type="taxonomic scope" value="Bacteria"/>
</dbReference>
<evidence type="ECO:0008006" key="3">
    <source>
        <dbReference type="Google" id="ProtNLM"/>
    </source>
</evidence>
<name>A0A075P3M0_9ALTE</name>
<evidence type="ECO:0000313" key="2">
    <source>
        <dbReference type="Proteomes" id="UP000056090"/>
    </source>
</evidence>
<protein>
    <recommendedName>
        <fullName evidence="3">Porin</fullName>
    </recommendedName>
</protein>
<accession>A0A075P3M0</accession>
<sequence length="411" mass="46937">MGLANTSRTPLTSAAVFLLTLLVSGQLYADTTLLLRGELVSQDADTSFQQQGISHQRFDDNEIQLSQAILSTRLQLNSDWKLHGVFNAYSDGEKTVGVSQLFAQYRPLVRHTIKPEVKVGAFYPALSVENTDMAWLSPHFLSNSAINSWIGEELRIGGVEASLRQNGRQVRRSWSWKALAGLFKGNDTTGTLLSWRGFALHDRQSLFDDRVNFYPLPWIVNDDELNAPAWTEPFREIDNRIGFYLGGHLAYQRQSELRYYYYDNRANPIKVDPDRLYAWRTKFHSLSVRHRLSSKLTLFSQALAGSTLMGEDIVRNHFYSVYLAASYQLDNAVLSTRLDWYHVIDDDSTWRDPNRSIGQAMTLNYSRPLSELLTLSAEWQLNKGKQANRVEAQHSESFSEHSAKLAITLRY</sequence>
<dbReference type="EMBL" id="CP008849">
    <property type="protein sequence ID" value="AIG00274.1"/>
    <property type="molecule type" value="Genomic_DNA"/>
</dbReference>
<dbReference type="KEGG" id="aal:EP13_17180"/>
<proteinExistence type="predicted"/>
<dbReference type="AlphaFoldDB" id="A0A075P3M0"/>
<gene>
    <name evidence="1" type="ORF">EP13_17180</name>
</gene>
<dbReference type="Proteomes" id="UP000056090">
    <property type="component" value="Chromosome"/>
</dbReference>
<keyword evidence="2" id="KW-1185">Reference proteome</keyword>
<evidence type="ECO:0000313" key="1">
    <source>
        <dbReference type="EMBL" id="AIG00274.1"/>
    </source>
</evidence>
<organism evidence="1 2">
    <name type="scientific">Alteromonas australica</name>
    <dbReference type="NCBI Taxonomy" id="589873"/>
    <lineage>
        <taxon>Bacteria</taxon>
        <taxon>Pseudomonadati</taxon>
        <taxon>Pseudomonadota</taxon>
        <taxon>Gammaproteobacteria</taxon>
        <taxon>Alteromonadales</taxon>
        <taxon>Alteromonadaceae</taxon>
        <taxon>Alteromonas/Salinimonas group</taxon>
        <taxon>Alteromonas</taxon>
    </lineage>
</organism>